<comment type="caution">
    <text evidence="1">The sequence shown here is derived from an EMBL/GenBank/DDBJ whole genome shotgun (WGS) entry which is preliminary data.</text>
</comment>
<dbReference type="EMBL" id="BAFN01000001">
    <property type="protein sequence ID" value="GAN31822.1"/>
    <property type="molecule type" value="Genomic_DNA"/>
</dbReference>
<evidence type="ECO:0000313" key="1">
    <source>
        <dbReference type="EMBL" id="GAN31822.1"/>
    </source>
</evidence>
<gene>
    <name evidence="1" type="ORF">BROSI_A0326</name>
</gene>
<organism evidence="1 2">
    <name type="scientific">Candidatus Brocadia sinica JPN1</name>
    <dbReference type="NCBI Taxonomy" id="1197129"/>
    <lineage>
        <taxon>Bacteria</taxon>
        <taxon>Pseudomonadati</taxon>
        <taxon>Planctomycetota</taxon>
        <taxon>Candidatus Brocadiia</taxon>
        <taxon>Candidatus Brocadiales</taxon>
        <taxon>Candidatus Brocadiaceae</taxon>
        <taxon>Candidatus Brocadia</taxon>
    </lineage>
</organism>
<keyword evidence="2" id="KW-1185">Reference proteome</keyword>
<reference evidence="2" key="1">
    <citation type="journal article" date="2015" name="Genome Announc.">
        <title>Draft Genome Sequence of an Anaerobic Ammonium-Oxidizing Bacterium, "Candidatus Brocadia sinica".</title>
        <authorList>
            <person name="Oshiki M."/>
            <person name="Shinyako-Hata K."/>
            <person name="Satoh H."/>
            <person name="Okabe S."/>
        </authorList>
    </citation>
    <scope>NUCLEOTIDE SEQUENCE [LARGE SCALE GENOMIC DNA]</scope>
    <source>
        <strain evidence="2">JPN1</strain>
    </source>
</reference>
<proteinExistence type="predicted"/>
<evidence type="ECO:0000313" key="2">
    <source>
        <dbReference type="Proteomes" id="UP000032309"/>
    </source>
</evidence>
<accession>A0ABQ0JSX0</accession>
<sequence length="55" mass="6250">MIRLPVMFQFLIGSMKVIPLGSRVWVEGMFQFLIGSMKVSMLITISALTIRFNSL</sequence>
<dbReference type="Proteomes" id="UP000032309">
    <property type="component" value="Unassembled WGS sequence"/>
</dbReference>
<protein>
    <submittedName>
        <fullName evidence="1">Uncharacterized protein</fullName>
    </submittedName>
</protein>
<name>A0ABQ0JSX0_9BACT</name>